<feature type="compositionally biased region" description="Polar residues" evidence="1">
    <location>
        <begin position="83"/>
        <end position="94"/>
    </location>
</feature>
<protein>
    <recommendedName>
        <fullName evidence="4">EF-hand domain-containing protein</fullName>
    </recommendedName>
</protein>
<dbReference type="Proteomes" id="UP000217790">
    <property type="component" value="Unassembled WGS sequence"/>
</dbReference>
<dbReference type="InParanoid" id="A0A2H3E7W9"/>
<name>A0A2H3E7W9_ARMGA</name>
<keyword evidence="3" id="KW-1185">Reference proteome</keyword>
<organism evidence="2 3">
    <name type="scientific">Armillaria gallica</name>
    <name type="common">Bulbous honey fungus</name>
    <name type="synonym">Armillaria bulbosa</name>
    <dbReference type="NCBI Taxonomy" id="47427"/>
    <lineage>
        <taxon>Eukaryota</taxon>
        <taxon>Fungi</taxon>
        <taxon>Dikarya</taxon>
        <taxon>Basidiomycota</taxon>
        <taxon>Agaricomycotina</taxon>
        <taxon>Agaricomycetes</taxon>
        <taxon>Agaricomycetidae</taxon>
        <taxon>Agaricales</taxon>
        <taxon>Marasmiineae</taxon>
        <taxon>Physalacriaceae</taxon>
        <taxon>Armillaria</taxon>
    </lineage>
</organism>
<feature type="compositionally biased region" description="Basic and acidic residues" evidence="1">
    <location>
        <begin position="63"/>
        <end position="75"/>
    </location>
</feature>
<evidence type="ECO:0000313" key="2">
    <source>
        <dbReference type="EMBL" id="PBK97457.1"/>
    </source>
</evidence>
<gene>
    <name evidence="2" type="ORF">ARMGADRAFT_1026973</name>
</gene>
<dbReference type="OrthoDB" id="2122982at2759"/>
<feature type="region of interest" description="Disordered" evidence="1">
    <location>
        <begin position="877"/>
        <end position="913"/>
    </location>
</feature>
<sequence length="1272" mass="144288">MKKFRTLVKIALHPFRRRPNVSRNIDKAGDALNLNVPSGAPLDTNVGSKDIPGASNAIDGDPGDARRMDVSHSDVDEAGDTLNPDSPSGMQPNTDGGDKDIPGASSATEHDSGGSAKPNNPSDPAESPAAWLEENVEIRMLITSAVESIAEPKPGVALHTYLSYGDVSKILLRGLELLADVHPVAQAVVALGTMYQENDHKVAIVRLRMQDLLIAIIQLGDLEHPRAIAPGGKKVDILKEIMIRIAEDIKGAASACDLYTSKGLIRRVIKSLQYEDFFAEQIARLVEDHERLMAQLNIQIARNTALVSADIKQIKELMKEQLKFFHTPWEQDLQRFLDGHGGIQVCIKDENVLHEFLQKSGEGIKGVLGYQPGSDDSWSEVIMEEVQKVLREEMAENVGEAFEKNFERFKITLDLQGQKLTEIQKVNERIFDLMDKSAHDDIIDTDFKELWKDMHFKKIVEARHFVPVLYEHLSEKLRDSKKASNDRWMLAYLNNAHVQPLHETVDDDATGFITTREINVFVELKPEDWTTLQWITYWAAGWQYSVAQYKRSIYMLISAMYSIYPRVLPANRGAFIRYLRSDAIFKVDKLLQSTHDPSSKAFDSGELRRLTRKFTKAEEKRLTDKLKQVQYDIFAPYIVSLVTGQGRFEWYIYPLLYLLLRRHLGVLYLCPTITLHPDELPDMTRSLRIIFRVVDKRLKNLESNFKQSNIDVGEKLNNFAFGMFKLYHEKPERDLSNNGIAKYIHEHPLDFDEDHELPEIPLDVDDLLHKPLNRAPPYFPLSLPQAVDDSKYQIQGQWAGQMYSNGCSQFGLMQLRMESSPEGILTGAAVTWQHTMKVSGQVSRNKRVTIRLDFVDSDGDDDSKVLTGQLDAERGIINGLWDDSDEDKTRGEEEEENSRRQTPKDAEGNTAEVHRNDIVAASEEDAEQEAGSSAQQDELNVIDSGSTNFESPLNPVDAGFQVSGKGDTFVFRRTPAPLWRFLPSRLPDSPATVESLAHARWSFAFKCVLDQVRRENSPRKYFVERFVEAGRFLVLACRKLYHTEGYCPRLNDLSTEEEEELEWLKCAICPEFSRLYYALLIDAIDRQKYIGYTCGSCDGTIVGSRKSVKRPKFVHDASHVLLKCDTRVLDAHWQWIIPRARLMVVNIKKRFRNRSRKPTELAQHQSSPRCQTCQKEVSLPCWVRVTYSAFSEKTYLCSRCEPESKRPANDSSEFGLPLLRIDDVDNEAPVKAVTMQSRLIALEKKIDVITKLLETLASNLPPDRGENPGAGL</sequence>
<evidence type="ECO:0008006" key="4">
    <source>
        <dbReference type="Google" id="ProtNLM"/>
    </source>
</evidence>
<dbReference type="EMBL" id="KZ293649">
    <property type="protein sequence ID" value="PBK97457.1"/>
    <property type="molecule type" value="Genomic_DNA"/>
</dbReference>
<feature type="region of interest" description="Disordered" evidence="1">
    <location>
        <begin position="31"/>
        <end position="128"/>
    </location>
</feature>
<dbReference type="AlphaFoldDB" id="A0A2H3E7W9"/>
<evidence type="ECO:0000313" key="3">
    <source>
        <dbReference type="Proteomes" id="UP000217790"/>
    </source>
</evidence>
<dbReference type="PROSITE" id="PS00018">
    <property type="entry name" value="EF_HAND_1"/>
    <property type="match status" value="1"/>
</dbReference>
<evidence type="ECO:0000256" key="1">
    <source>
        <dbReference type="SAM" id="MobiDB-lite"/>
    </source>
</evidence>
<reference evidence="3" key="1">
    <citation type="journal article" date="2017" name="Nat. Ecol. Evol.">
        <title>Genome expansion and lineage-specific genetic innovations in the forest pathogenic fungi Armillaria.</title>
        <authorList>
            <person name="Sipos G."/>
            <person name="Prasanna A.N."/>
            <person name="Walter M.C."/>
            <person name="O'Connor E."/>
            <person name="Balint B."/>
            <person name="Krizsan K."/>
            <person name="Kiss B."/>
            <person name="Hess J."/>
            <person name="Varga T."/>
            <person name="Slot J."/>
            <person name="Riley R."/>
            <person name="Boka B."/>
            <person name="Rigling D."/>
            <person name="Barry K."/>
            <person name="Lee J."/>
            <person name="Mihaltcheva S."/>
            <person name="LaButti K."/>
            <person name="Lipzen A."/>
            <person name="Waldron R."/>
            <person name="Moloney N.M."/>
            <person name="Sperisen C."/>
            <person name="Kredics L."/>
            <person name="Vagvoelgyi C."/>
            <person name="Patrignani A."/>
            <person name="Fitzpatrick D."/>
            <person name="Nagy I."/>
            <person name="Doyle S."/>
            <person name="Anderson J.B."/>
            <person name="Grigoriev I.V."/>
            <person name="Gueldener U."/>
            <person name="Muensterkoetter M."/>
            <person name="Nagy L.G."/>
        </authorList>
    </citation>
    <scope>NUCLEOTIDE SEQUENCE [LARGE SCALE GENOMIC DNA]</scope>
    <source>
        <strain evidence="3">Ar21-2</strain>
    </source>
</reference>
<proteinExistence type="predicted"/>
<dbReference type="InterPro" id="IPR018247">
    <property type="entry name" value="EF_Hand_1_Ca_BS"/>
</dbReference>
<feature type="compositionally biased region" description="Basic and acidic residues" evidence="1">
    <location>
        <begin position="887"/>
        <end position="913"/>
    </location>
</feature>
<accession>A0A2H3E7W9</accession>
<dbReference type="STRING" id="47427.A0A2H3E7W9"/>